<keyword evidence="2" id="KW-0067">ATP-binding</keyword>
<dbReference type="PANTHER" id="PTHR43788:SF6">
    <property type="entry name" value="DNA HELICASE B"/>
    <property type="match status" value="1"/>
</dbReference>
<name>A0A918E902_9ACTN</name>
<evidence type="ECO:0000256" key="2">
    <source>
        <dbReference type="ARBA" id="ARBA00022840"/>
    </source>
</evidence>
<reference evidence="4" key="2">
    <citation type="submission" date="2020-09" db="EMBL/GenBank/DDBJ databases">
        <authorList>
            <person name="Sun Q."/>
            <person name="Zhou Y."/>
        </authorList>
    </citation>
    <scope>NUCLEOTIDE SEQUENCE</scope>
    <source>
        <strain evidence="4">CGMCC 4.7430</strain>
    </source>
</reference>
<dbReference type="InterPro" id="IPR027417">
    <property type="entry name" value="P-loop_NTPase"/>
</dbReference>
<keyword evidence="1" id="KW-0547">Nucleotide-binding</keyword>
<accession>A0A918E902</accession>
<dbReference type="Pfam" id="PF13604">
    <property type="entry name" value="AAA_30"/>
    <property type="match status" value="1"/>
</dbReference>
<dbReference type="Pfam" id="PF13538">
    <property type="entry name" value="UvrD_C_2"/>
    <property type="match status" value="1"/>
</dbReference>
<evidence type="ECO:0000259" key="3">
    <source>
        <dbReference type="Pfam" id="PF13538"/>
    </source>
</evidence>
<keyword evidence="5" id="KW-1185">Reference proteome</keyword>
<sequence>MHVSVRVPWHDSGWSGTVCRHPLDNASCILLHNIGKKRDDQYEVEHAGKSLDELDTRRIACVGERGTFLSSRPYPIELEHPYRYNQALRHLQPTTVTVPAFGVQAIPYYWLLRGSIAEVSREYDVADFDDEREELVDRELGFTPNWIIHGDNQKALIRRFFDDVEPKESLVFFYIKHSPFDDLKTEGHLLVGAARITDLQLPRPWRTDGPTPFPNYMWETAMSHTLRPNGAGGILLPVTELAERHARGEDVQDLLAWAPENGGREFRYAAEHVSHDSAIDALERLFRAAERCREAGFDVPHTSMEWVSERIGELWTMRGPSPGLGAVLGALQFRYSKLLAREIARVTSEETDPWEVLTDAISRPQRYPQTVSRLITDTHRKIWPRLTPDDLRVLRLLSRFQLTSDQATILFRNQEINLEHEDLLADPYLAHICTIGTAAPVPFGTVDRACFPKADIRARFPMDKPTAVTDPDDPRRLQALLVDTLETAAQAGDTVMPMSTAIQRIAERPLAEVCGITEEKLDAHDLHPDKLTFSIESPHWPPVAGTRLASGSPAYKLARLELVAHVIRSVVDGQMARPRQPVPEDLADALDLVLAEYKSENDPDPEAEERAYLEKKAALAEIFAAPLSVLNGRAGTGKTTLIRALKEHEKVRSRGMLLLAPTGKARVQLQTKVRHPAQTIAQFLTRHGRYRDDTRSYVLAPGRPKAQSYGTVVVDEASMLTEEQLAALLDALPIPDRLVLVGDPRQLPPIGAGRPFADLIHRLVPPPGSVGFPRVAPGYAELTELRRQRGKVRDDLMLAAWFSGDPVTPGFDEVWERLRAGTPMETLAAVPWDASRVLDVLDRTLAEEQSIADPKSFEISYGGELNGPWVNFRKGAAGSSEKWQILAPTRVHGWGTTEINRHLKQTFRDKALKDALRPMRERWVPKPLGAEQIVLGDKVLNNTNSRRKPYPADTGLGYVANGEIGVVVGQVGRKGSNPRWTQVEFSSQLGTVYSYRGLAEEDPPLELAWAITIHKSQGSEFQKVIVVLPGTAHKLSREMIYTALTRQQDRVTLLHECSIDDLRELTVSTSSETARRLTDLFTPPAPRELFFPDGASAGVLDAKRVHITARGVLVRSHSEVIIADLLDRIAPDRWGYDQSLTIGGETKRPDFTIIGSDGRPIHWEHLEMFGKKVDQRWWEERERWYRQGDVLPLEEGGGSGGILLRTDDLGGVNEPEWTELARQAIGIIPVGPVIPTPSRIRRTPPGQRG</sequence>
<dbReference type="InterPro" id="IPR027785">
    <property type="entry name" value="UvrD-like_helicase_C"/>
</dbReference>
<proteinExistence type="predicted"/>
<dbReference type="RefSeq" id="WP_189142462.1">
    <property type="nucleotide sequence ID" value="NZ_BMNK01000013.1"/>
</dbReference>
<dbReference type="GO" id="GO:0005524">
    <property type="term" value="F:ATP binding"/>
    <property type="evidence" value="ECO:0007669"/>
    <property type="project" value="UniProtKB-KW"/>
</dbReference>
<dbReference type="SUPFAM" id="SSF52540">
    <property type="entry name" value="P-loop containing nucleoside triphosphate hydrolases"/>
    <property type="match status" value="2"/>
</dbReference>
<evidence type="ECO:0000313" key="5">
    <source>
        <dbReference type="Proteomes" id="UP000660745"/>
    </source>
</evidence>
<dbReference type="InterPro" id="IPR050534">
    <property type="entry name" value="Coronavir_polyprotein_1ab"/>
</dbReference>
<dbReference type="PANTHER" id="PTHR43788">
    <property type="entry name" value="DNA2/NAM7 HELICASE FAMILY MEMBER"/>
    <property type="match status" value="1"/>
</dbReference>
<dbReference type="AlphaFoldDB" id="A0A918E902"/>
<organism evidence="4 5">
    <name type="scientific">Nonomuraea glycinis</name>
    <dbReference type="NCBI Taxonomy" id="2047744"/>
    <lineage>
        <taxon>Bacteria</taxon>
        <taxon>Bacillati</taxon>
        <taxon>Actinomycetota</taxon>
        <taxon>Actinomycetes</taxon>
        <taxon>Streptosporangiales</taxon>
        <taxon>Streptosporangiaceae</taxon>
        <taxon>Nonomuraea</taxon>
    </lineage>
</organism>
<dbReference type="CDD" id="cd17933">
    <property type="entry name" value="DEXSc_RecD-like"/>
    <property type="match status" value="1"/>
</dbReference>
<evidence type="ECO:0000256" key="1">
    <source>
        <dbReference type="ARBA" id="ARBA00022741"/>
    </source>
</evidence>
<protein>
    <recommendedName>
        <fullName evidence="3">UvrD-like helicase C-terminal domain-containing protein</fullName>
    </recommendedName>
</protein>
<dbReference type="EMBL" id="BMNK01000013">
    <property type="protein sequence ID" value="GGP13210.1"/>
    <property type="molecule type" value="Genomic_DNA"/>
</dbReference>
<dbReference type="Gene3D" id="3.40.50.300">
    <property type="entry name" value="P-loop containing nucleotide triphosphate hydrolases"/>
    <property type="match status" value="2"/>
</dbReference>
<comment type="caution">
    <text evidence="4">The sequence shown here is derived from an EMBL/GenBank/DDBJ whole genome shotgun (WGS) entry which is preliminary data.</text>
</comment>
<dbReference type="GO" id="GO:0003678">
    <property type="term" value="F:DNA helicase activity"/>
    <property type="evidence" value="ECO:0007669"/>
    <property type="project" value="UniProtKB-ARBA"/>
</dbReference>
<dbReference type="CDD" id="cd18809">
    <property type="entry name" value="SF1_C_RecD"/>
    <property type="match status" value="1"/>
</dbReference>
<reference evidence="4" key="1">
    <citation type="journal article" date="2014" name="Int. J. Syst. Evol. Microbiol.">
        <title>Complete genome sequence of Corynebacterium casei LMG S-19264T (=DSM 44701T), isolated from a smear-ripened cheese.</title>
        <authorList>
            <consortium name="US DOE Joint Genome Institute (JGI-PGF)"/>
            <person name="Walter F."/>
            <person name="Albersmeier A."/>
            <person name="Kalinowski J."/>
            <person name="Ruckert C."/>
        </authorList>
    </citation>
    <scope>NUCLEOTIDE SEQUENCE</scope>
    <source>
        <strain evidence="4">CGMCC 4.7430</strain>
    </source>
</reference>
<dbReference type="Proteomes" id="UP000660745">
    <property type="component" value="Unassembled WGS sequence"/>
</dbReference>
<feature type="domain" description="UvrD-like helicase C-terminal" evidence="3">
    <location>
        <begin position="1007"/>
        <end position="1053"/>
    </location>
</feature>
<evidence type="ECO:0000313" key="4">
    <source>
        <dbReference type="EMBL" id="GGP13210.1"/>
    </source>
</evidence>
<dbReference type="Gene3D" id="2.30.30.940">
    <property type="match status" value="1"/>
</dbReference>
<gene>
    <name evidence="4" type="ORF">GCM10012278_64080</name>
</gene>